<evidence type="ECO:0000256" key="4">
    <source>
        <dbReference type="ARBA" id="ARBA00022454"/>
    </source>
</evidence>
<evidence type="ECO:0000256" key="6">
    <source>
        <dbReference type="ARBA" id="ARBA00022776"/>
    </source>
</evidence>
<comment type="subunit">
    <text evidence="10">Component of the NDC80 complex.</text>
</comment>
<keyword evidence="6 10" id="KW-0498">Mitosis</keyword>
<keyword evidence="5 10" id="KW-0132">Cell division</keyword>
<dbReference type="GO" id="GO:0051301">
    <property type="term" value="P:cell division"/>
    <property type="evidence" value="ECO:0007669"/>
    <property type="project" value="UniProtKB-UniRule"/>
</dbReference>
<evidence type="ECO:0000256" key="1">
    <source>
        <dbReference type="ARBA" id="ARBA00004584"/>
    </source>
</evidence>
<evidence type="ECO:0000256" key="9">
    <source>
        <dbReference type="ARBA" id="ARBA00023328"/>
    </source>
</evidence>
<evidence type="ECO:0000256" key="7">
    <source>
        <dbReference type="ARBA" id="ARBA00023054"/>
    </source>
</evidence>
<feature type="coiled-coil region" evidence="11">
    <location>
        <begin position="50"/>
        <end position="84"/>
    </location>
</feature>
<keyword evidence="14" id="KW-1185">Reference proteome</keyword>
<evidence type="ECO:0000256" key="10">
    <source>
        <dbReference type="RuleBase" id="RU367150"/>
    </source>
</evidence>
<dbReference type="EMBL" id="JAKMXF010000354">
    <property type="protein sequence ID" value="KAI6646391.1"/>
    <property type="molecule type" value="Genomic_DNA"/>
</dbReference>
<accession>A0AAV7JCD0</accession>
<comment type="similarity">
    <text evidence="2 10">Belongs to the SPC25 family.</text>
</comment>
<dbReference type="GO" id="GO:0031262">
    <property type="term" value="C:Ndc80 complex"/>
    <property type="evidence" value="ECO:0007669"/>
    <property type="project" value="InterPro"/>
</dbReference>
<comment type="subcellular location">
    <subcellularLocation>
        <location evidence="1">Chromosome</location>
        <location evidence="1">Centromere</location>
    </subcellularLocation>
    <subcellularLocation>
        <location evidence="10">Nucleus</location>
    </subcellularLocation>
    <subcellularLocation>
        <location evidence="10">Chromosome</location>
        <location evidence="10">Centromere</location>
        <location evidence="10">Kinetochore</location>
    </subcellularLocation>
</comment>
<evidence type="ECO:0000259" key="12">
    <source>
        <dbReference type="Pfam" id="PF08234"/>
    </source>
</evidence>
<keyword evidence="10" id="KW-0539">Nucleus</keyword>
<evidence type="ECO:0000256" key="2">
    <source>
        <dbReference type="ARBA" id="ARBA00006379"/>
    </source>
</evidence>
<keyword evidence="10" id="KW-0995">Kinetochore</keyword>
<proteinExistence type="inferred from homology"/>
<evidence type="ECO:0000256" key="11">
    <source>
        <dbReference type="SAM" id="Coils"/>
    </source>
</evidence>
<dbReference type="GO" id="GO:0005634">
    <property type="term" value="C:nucleus"/>
    <property type="evidence" value="ECO:0007669"/>
    <property type="project" value="UniProtKB-SubCell"/>
</dbReference>
<keyword evidence="9 10" id="KW-0137">Centromere</keyword>
<organism evidence="13 14">
    <name type="scientific">Oopsacas minuta</name>
    <dbReference type="NCBI Taxonomy" id="111878"/>
    <lineage>
        <taxon>Eukaryota</taxon>
        <taxon>Metazoa</taxon>
        <taxon>Porifera</taxon>
        <taxon>Hexactinellida</taxon>
        <taxon>Hexasterophora</taxon>
        <taxon>Lyssacinosida</taxon>
        <taxon>Leucopsacidae</taxon>
        <taxon>Oopsacas</taxon>
    </lineage>
</organism>
<sequence>MNDTSYQLERFTSNIPNIKDYLESSYLDTIKEKERAVEAIKSAKMRLCVLEKEQEIAQQLQKQIEQVRHQREQIQNDLANVTQNSKLNELQQNVDLWEKVSGAWVRVTDKKELRIHFSRLKEGISRDCYVTVDACSGDVWEIKDCNPTIPGLQLLLDKLNETKDLGKFCRSVREGFKAIL</sequence>
<keyword evidence="7 11" id="KW-0175">Coiled coil</keyword>
<protein>
    <recommendedName>
        <fullName evidence="3 10">Kinetochore protein SPC25</fullName>
    </recommendedName>
</protein>
<comment type="caution">
    <text evidence="13">The sequence shown here is derived from an EMBL/GenBank/DDBJ whole genome shotgun (WGS) entry which is preliminary data.</text>
</comment>
<dbReference type="Proteomes" id="UP001165289">
    <property type="component" value="Unassembled WGS sequence"/>
</dbReference>
<keyword evidence="4 10" id="KW-0158">Chromosome</keyword>
<evidence type="ECO:0000313" key="13">
    <source>
        <dbReference type="EMBL" id="KAI6646391.1"/>
    </source>
</evidence>
<reference evidence="13 14" key="1">
    <citation type="journal article" date="2023" name="BMC Biol.">
        <title>The compact genome of the sponge Oopsacas minuta (Hexactinellida) is lacking key metazoan core genes.</title>
        <authorList>
            <person name="Santini S."/>
            <person name="Schenkelaars Q."/>
            <person name="Jourda C."/>
            <person name="Duchesne M."/>
            <person name="Belahbib H."/>
            <person name="Rocher C."/>
            <person name="Selva M."/>
            <person name="Riesgo A."/>
            <person name="Vervoort M."/>
            <person name="Leys S.P."/>
            <person name="Kodjabachian L."/>
            <person name="Le Bivic A."/>
            <person name="Borchiellini C."/>
            <person name="Claverie J.M."/>
            <person name="Renard E."/>
        </authorList>
    </citation>
    <scope>NUCLEOTIDE SEQUENCE [LARGE SCALE GENOMIC DNA]</scope>
    <source>
        <strain evidence="13">SPO-2</strain>
    </source>
</reference>
<name>A0AAV7JCD0_9METZ</name>
<dbReference type="Pfam" id="PF08234">
    <property type="entry name" value="Spindle_Spc25"/>
    <property type="match status" value="1"/>
</dbReference>
<dbReference type="PANTHER" id="PTHR14281:SF0">
    <property type="entry name" value="KINETOCHORE PROTEIN SPC25"/>
    <property type="match status" value="1"/>
</dbReference>
<keyword evidence="8 10" id="KW-0131">Cell cycle</keyword>
<dbReference type="InterPro" id="IPR013255">
    <property type="entry name" value="Spc25_C"/>
</dbReference>
<dbReference type="Gene3D" id="3.30.457.50">
    <property type="entry name" value="Chromosome segregation protein Spc25"/>
    <property type="match status" value="1"/>
</dbReference>
<dbReference type="CDD" id="cd23784">
    <property type="entry name" value="RWD_Spc25"/>
    <property type="match status" value="1"/>
</dbReference>
<dbReference type="PANTHER" id="PTHR14281">
    <property type="entry name" value="KINETOCHORE PROTEIN SPC25-RELATED"/>
    <property type="match status" value="1"/>
</dbReference>
<dbReference type="InterPro" id="IPR045143">
    <property type="entry name" value="Spc25"/>
</dbReference>
<evidence type="ECO:0000256" key="5">
    <source>
        <dbReference type="ARBA" id="ARBA00022618"/>
    </source>
</evidence>
<gene>
    <name evidence="13" type="ORF">LOD99_12513</name>
</gene>
<evidence type="ECO:0000256" key="3">
    <source>
        <dbReference type="ARBA" id="ARBA00013692"/>
    </source>
</evidence>
<dbReference type="GO" id="GO:0007059">
    <property type="term" value="P:chromosome segregation"/>
    <property type="evidence" value="ECO:0007669"/>
    <property type="project" value="InterPro"/>
</dbReference>
<feature type="domain" description="Chromosome segregation protein Spc25 C-terminal" evidence="12">
    <location>
        <begin position="109"/>
        <end position="177"/>
    </location>
</feature>
<evidence type="ECO:0000313" key="14">
    <source>
        <dbReference type="Proteomes" id="UP001165289"/>
    </source>
</evidence>
<evidence type="ECO:0000256" key="8">
    <source>
        <dbReference type="ARBA" id="ARBA00023306"/>
    </source>
</evidence>
<comment type="function">
    <text evidence="10">Acts as a component of the essential kinetochore-associated NDC80 complex, which is required for chromosome segregation and spindle checkpoint activity.</text>
</comment>
<dbReference type="AlphaFoldDB" id="A0AAV7JCD0"/>